<dbReference type="AlphaFoldDB" id="A0A318S8I7"/>
<dbReference type="OrthoDB" id="72146at2"/>
<dbReference type="RefSeq" id="WP_110887959.1">
    <property type="nucleotide sequence ID" value="NZ_QJSX01000014.1"/>
</dbReference>
<evidence type="ECO:0000313" key="1">
    <source>
        <dbReference type="EMBL" id="PYE51942.1"/>
    </source>
</evidence>
<dbReference type="PANTHER" id="PTHR38433:SF1">
    <property type="entry name" value="DUF1641 DOMAIN-CONTAINING PROTEIN"/>
    <property type="match status" value="1"/>
</dbReference>
<reference evidence="1 2" key="1">
    <citation type="submission" date="2018-06" db="EMBL/GenBank/DDBJ databases">
        <title>Genomic Encyclopedia of Type Strains, Phase IV (KMG-IV): sequencing the most valuable type-strain genomes for metagenomic binning, comparative biology and taxonomic classification.</title>
        <authorList>
            <person name="Goeker M."/>
        </authorList>
    </citation>
    <scope>NUCLEOTIDE SEQUENCE [LARGE SCALE GENOMIC DNA]</scope>
    <source>
        <strain evidence="1 2">DSM 18048</strain>
    </source>
</reference>
<dbReference type="Proteomes" id="UP000248326">
    <property type="component" value="Unassembled WGS sequence"/>
</dbReference>
<dbReference type="EMBL" id="QJSX01000014">
    <property type="protein sequence ID" value="PYE51942.1"/>
    <property type="molecule type" value="Genomic_DNA"/>
</dbReference>
<sequence>MAKSLKFDAAALQATPRERLEEETHLSADALLDALNLVRALHEHRVLDTTARLVQGGAGLSHEVLELLNQPGGVRALRNLLEFAKLLGSVEPDEVGAFTGALADGLRAGANRVRSGQPIGTRELLSLTRDPDVGLALGVVADVLKGVGRGLRERAQYGDVHVPPQT</sequence>
<evidence type="ECO:0000313" key="2">
    <source>
        <dbReference type="Proteomes" id="UP000248326"/>
    </source>
</evidence>
<gene>
    <name evidence="1" type="ORF">DES52_114143</name>
</gene>
<dbReference type="Pfam" id="PF07849">
    <property type="entry name" value="DUF1641"/>
    <property type="match status" value="1"/>
</dbReference>
<protein>
    <submittedName>
        <fullName evidence="1">Uncharacterized protein YjgD (DUF1641 family)</fullName>
    </submittedName>
</protein>
<dbReference type="InterPro" id="IPR012440">
    <property type="entry name" value="DUF1641"/>
</dbReference>
<accession>A0A318S8I7</accession>
<keyword evidence="2" id="KW-1185">Reference proteome</keyword>
<proteinExistence type="predicted"/>
<comment type="caution">
    <text evidence="1">The sequence shown here is derived from an EMBL/GenBank/DDBJ whole genome shotgun (WGS) entry which is preliminary data.</text>
</comment>
<organism evidence="1 2">
    <name type="scientific">Deinococcus yavapaiensis KR-236</name>
    <dbReference type="NCBI Taxonomy" id="694435"/>
    <lineage>
        <taxon>Bacteria</taxon>
        <taxon>Thermotogati</taxon>
        <taxon>Deinococcota</taxon>
        <taxon>Deinococci</taxon>
        <taxon>Deinococcales</taxon>
        <taxon>Deinococcaceae</taxon>
        <taxon>Deinococcus</taxon>
    </lineage>
</organism>
<name>A0A318S8I7_9DEIO</name>
<dbReference type="PANTHER" id="PTHR38433">
    <property type="match status" value="1"/>
</dbReference>